<evidence type="ECO:0000313" key="1">
    <source>
        <dbReference type="EMBL" id="KOF79421.1"/>
    </source>
</evidence>
<proteinExistence type="predicted"/>
<protein>
    <submittedName>
        <fullName evidence="1">Uncharacterized protein</fullName>
    </submittedName>
</protein>
<sequence>MKSTFQRRVTEHLLEGMGLITNVSWNVKHTCAQMESHCTKTKRKVYLLETVAWFLKSQGYNKTNVTL</sequence>
<reference evidence="1" key="1">
    <citation type="submission" date="2015-07" db="EMBL/GenBank/DDBJ databases">
        <title>MeaNS - Measles Nucleotide Surveillance Program.</title>
        <authorList>
            <person name="Tran T."/>
            <person name="Druce J."/>
        </authorList>
    </citation>
    <scope>NUCLEOTIDE SEQUENCE</scope>
    <source>
        <strain evidence="1">UCB-OBI-ISO-001</strain>
        <tissue evidence="1">Gonad</tissue>
    </source>
</reference>
<organism evidence="1">
    <name type="scientific">Octopus bimaculoides</name>
    <name type="common">California two-spotted octopus</name>
    <dbReference type="NCBI Taxonomy" id="37653"/>
    <lineage>
        <taxon>Eukaryota</taxon>
        <taxon>Metazoa</taxon>
        <taxon>Spiralia</taxon>
        <taxon>Lophotrochozoa</taxon>
        <taxon>Mollusca</taxon>
        <taxon>Cephalopoda</taxon>
        <taxon>Coleoidea</taxon>
        <taxon>Octopodiformes</taxon>
        <taxon>Octopoda</taxon>
        <taxon>Incirrata</taxon>
        <taxon>Octopodidae</taxon>
        <taxon>Octopus</taxon>
    </lineage>
</organism>
<dbReference type="AlphaFoldDB" id="A0A0L8GQS6"/>
<name>A0A0L8GQS6_OCTBM</name>
<dbReference type="EMBL" id="KQ420776">
    <property type="protein sequence ID" value="KOF79421.1"/>
    <property type="molecule type" value="Genomic_DNA"/>
</dbReference>
<accession>A0A0L8GQS6</accession>
<gene>
    <name evidence="1" type="ORF">OCBIM_22029562mg</name>
</gene>